<keyword evidence="2" id="KW-1185">Reference proteome</keyword>
<dbReference type="InterPro" id="IPR011002">
    <property type="entry name" value="FliG_a-hlx"/>
</dbReference>
<dbReference type="OrthoDB" id="329569at2"/>
<evidence type="ECO:0000313" key="1">
    <source>
        <dbReference type="EMBL" id="TGL34259.1"/>
    </source>
</evidence>
<dbReference type="EMBL" id="RQFY01000004">
    <property type="protein sequence ID" value="TGL34259.1"/>
    <property type="molecule type" value="Genomic_DNA"/>
</dbReference>
<dbReference type="Proteomes" id="UP000297871">
    <property type="component" value="Unassembled WGS sequence"/>
</dbReference>
<dbReference type="SUPFAM" id="SSF48029">
    <property type="entry name" value="FliG"/>
    <property type="match status" value="1"/>
</dbReference>
<accession>A0A4V3JNB6</accession>
<organism evidence="1 2">
    <name type="scientific">Leptospira koniambonensis</name>
    <dbReference type="NCBI Taxonomy" id="2484950"/>
    <lineage>
        <taxon>Bacteria</taxon>
        <taxon>Pseudomonadati</taxon>
        <taxon>Spirochaetota</taxon>
        <taxon>Spirochaetia</taxon>
        <taxon>Leptospirales</taxon>
        <taxon>Leptospiraceae</taxon>
        <taxon>Leptospira</taxon>
    </lineage>
</organism>
<dbReference type="RefSeq" id="WP_135614508.1">
    <property type="nucleotide sequence ID" value="NZ_JBNURZ010000002.1"/>
</dbReference>
<comment type="caution">
    <text evidence="1">The sequence shown here is derived from an EMBL/GenBank/DDBJ whole genome shotgun (WGS) entry which is preliminary data.</text>
</comment>
<name>A0A4V3JNB6_9LEPT</name>
<protein>
    <submittedName>
        <fullName evidence="1">Uncharacterized protein</fullName>
    </submittedName>
</protein>
<reference evidence="1" key="1">
    <citation type="journal article" date="2019" name="PLoS Negl. Trop. Dis.">
        <title>Revisiting the worldwide diversity of Leptospira species in the environment.</title>
        <authorList>
            <person name="Vincent A.T."/>
            <person name="Schiettekatte O."/>
            <person name="Bourhy P."/>
            <person name="Veyrier F.J."/>
            <person name="Picardeau M."/>
        </authorList>
    </citation>
    <scope>NUCLEOTIDE SEQUENCE [LARGE SCALE GENOMIC DNA]</scope>
    <source>
        <strain evidence="1">201800265</strain>
    </source>
</reference>
<proteinExistence type="predicted"/>
<sequence length="114" mass="12757">MSGEDKEELTLKSFEELSFFDNLALFYLCNETPPQTLALAFLVGDKKVCGSMLGVMDAKRRAFVHELMSKQNDLPDEKKHAAAQGLLIIADGLIQRNLIRKQGKFYFGTERAGS</sequence>
<evidence type="ECO:0000313" key="2">
    <source>
        <dbReference type="Proteomes" id="UP000297871"/>
    </source>
</evidence>
<dbReference type="Gene3D" id="1.10.220.30">
    <property type="match status" value="1"/>
</dbReference>
<dbReference type="AlphaFoldDB" id="A0A4V3JNB6"/>
<gene>
    <name evidence="1" type="ORF">EHQ52_06985</name>
</gene>